<dbReference type="AlphaFoldDB" id="A0A6M3LSZ8"/>
<organism evidence="1">
    <name type="scientific">viral metagenome</name>
    <dbReference type="NCBI Taxonomy" id="1070528"/>
    <lineage>
        <taxon>unclassified sequences</taxon>
        <taxon>metagenomes</taxon>
        <taxon>organismal metagenomes</taxon>
    </lineage>
</organism>
<name>A0A6M3LSZ8_9ZZZZ</name>
<proteinExistence type="predicted"/>
<dbReference type="EMBL" id="MT143371">
    <property type="protein sequence ID" value="QJA96111.1"/>
    <property type="molecule type" value="Genomic_DNA"/>
</dbReference>
<evidence type="ECO:0000313" key="1">
    <source>
        <dbReference type="EMBL" id="QJA96111.1"/>
    </source>
</evidence>
<protein>
    <submittedName>
        <fullName evidence="1">Uncharacterized protein</fullName>
    </submittedName>
</protein>
<accession>A0A6M3LSZ8</accession>
<reference evidence="1" key="1">
    <citation type="submission" date="2020-03" db="EMBL/GenBank/DDBJ databases">
        <title>The deep terrestrial virosphere.</title>
        <authorList>
            <person name="Holmfeldt K."/>
            <person name="Nilsson E."/>
            <person name="Simone D."/>
            <person name="Lopez-Fernandez M."/>
            <person name="Wu X."/>
            <person name="de Brujin I."/>
            <person name="Lundin D."/>
            <person name="Andersson A."/>
            <person name="Bertilsson S."/>
            <person name="Dopson M."/>
        </authorList>
    </citation>
    <scope>NUCLEOTIDE SEQUENCE</scope>
    <source>
        <strain evidence="1">MM415B04925</strain>
    </source>
</reference>
<gene>
    <name evidence="1" type="ORF">MM415B04925_0009</name>
</gene>
<sequence length="76" mass="8876">MSDKTKPKTFITEGYGDEYIVLNMKTGKPETNVLLLFYEYHRDLIPILKQLGMHALAKQEENKWDELDKCKGNNND</sequence>